<comment type="caution">
    <text evidence="1">The sequence shown here is derived from an EMBL/GenBank/DDBJ whole genome shotgun (WGS) entry which is preliminary data.</text>
</comment>
<dbReference type="Proteomes" id="UP001196413">
    <property type="component" value="Unassembled WGS sequence"/>
</dbReference>
<dbReference type="AlphaFoldDB" id="A0AAD5MKS4"/>
<organism evidence="1 2">
    <name type="scientific">Parelaphostrongylus tenuis</name>
    <name type="common">Meningeal worm</name>
    <dbReference type="NCBI Taxonomy" id="148309"/>
    <lineage>
        <taxon>Eukaryota</taxon>
        <taxon>Metazoa</taxon>
        <taxon>Ecdysozoa</taxon>
        <taxon>Nematoda</taxon>
        <taxon>Chromadorea</taxon>
        <taxon>Rhabditida</taxon>
        <taxon>Rhabditina</taxon>
        <taxon>Rhabditomorpha</taxon>
        <taxon>Strongyloidea</taxon>
        <taxon>Metastrongylidae</taxon>
        <taxon>Parelaphostrongylus</taxon>
    </lineage>
</organism>
<name>A0AAD5MKS4_PARTN</name>
<sequence>MMLSDAANLNISRTRARISYFAEPDALPTTVLPPCLRRYVFNHPSRFSLVLYPNHRLSQSILPSIIVPET</sequence>
<evidence type="ECO:0000313" key="2">
    <source>
        <dbReference type="Proteomes" id="UP001196413"/>
    </source>
</evidence>
<protein>
    <submittedName>
        <fullName evidence="1">Uncharacterized protein</fullName>
    </submittedName>
</protein>
<proteinExistence type="predicted"/>
<evidence type="ECO:0000313" key="1">
    <source>
        <dbReference type="EMBL" id="KAJ1350797.1"/>
    </source>
</evidence>
<gene>
    <name evidence="1" type="ORF">KIN20_006679</name>
</gene>
<keyword evidence="2" id="KW-1185">Reference proteome</keyword>
<reference evidence="1" key="1">
    <citation type="submission" date="2021-06" db="EMBL/GenBank/DDBJ databases">
        <title>Parelaphostrongylus tenuis whole genome reference sequence.</title>
        <authorList>
            <person name="Garwood T.J."/>
            <person name="Larsen P.A."/>
            <person name="Fountain-Jones N.M."/>
            <person name="Garbe J.R."/>
            <person name="Macchietto M.G."/>
            <person name="Kania S.A."/>
            <person name="Gerhold R.W."/>
            <person name="Richards J.E."/>
            <person name="Wolf T.M."/>
        </authorList>
    </citation>
    <scope>NUCLEOTIDE SEQUENCE</scope>
    <source>
        <strain evidence="1">MNPRO001-30</strain>
        <tissue evidence="1">Meninges</tissue>
    </source>
</reference>
<accession>A0AAD5MKS4</accession>
<dbReference type="EMBL" id="JAHQIW010000944">
    <property type="protein sequence ID" value="KAJ1350797.1"/>
    <property type="molecule type" value="Genomic_DNA"/>
</dbReference>